<proteinExistence type="predicted"/>
<dbReference type="EMBL" id="LAZR01001188">
    <property type="protein sequence ID" value="KKN49041.1"/>
    <property type="molecule type" value="Genomic_DNA"/>
</dbReference>
<name>A0A0F9TJ71_9ZZZZ</name>
<evidence type="ECO:0000313" key="1">
    <source>
        <dbReference type="EMBL" id="KKN49041.1"/>
    </source>
</evidence>
<organism evidence="1">
    <name type="scientific">marine sediment metagenome</name>
    <dbReference type="NCBI Taxonomy" id="412755"/>
    <lineage>
        <taxon>unclassified sequences</taxon>
        <taxon>metagenomes</taxon>
        <taxon>ecological metagenomes</taxon>
    </lineage>
</organism>
<sequence length="314" mass="32615">MGQAKTLTRTTMFTRKTPGGKFNVVNEALTTGNIFYVDSGQTTTGGTGAGYGREPDQPFTTLTAALAQCTASNGDYIFLMPGHSEAPVATITVDVIGVTIVGLGNGTNRPTFTPAHTAAADTFDITVASVTIKNIYIVAGTNSTGDTVQVNIAAAGHDFTMENCTIEMGDKNLECITVAATAHRGTLKNMKIHGTAANPDTIIVWEGGSDDWTIDGLDGLFTGATDIDGPVIYQNAVLMENLLLRNIRVVPIAAAGVMLDFNSASTGIVDNVLGYTLAATIGELVDAGALMFFDTKFGGAAVVGVQYPSTTIVS</sequence>
<dbReference type="AlphaFoldDB" id="A0A0F9TJ71"/>
<gene>
    <name evidence="1" type="ORF">LCGC14_0646830</name>
</gene>
<dbReference type="InterPro" id="IPR011050">
    <property type="entry name" value="Pectin_lyase_fold/virulence"/>
</dbReference>
<protein>
    <submittedName>
        <fullName evidence="1">Uncharacterized protein</fullName>
    </submittedName>
</protein>
<dbReference type="SUPFAM" id="SSF51126">
    <property type="entry name" value="Pectin lyase-like"/>
    <property type="match status" value="1"/>
</dbReference>
<accession>A0A0F9TJ71</accession>
<comment type="caution">
    <text evidence="1">The sequence shown here is derived from an EMBL/GenBank/DDBJ whole genome shotgun (WGS) entry which is preliminary data.</text>
</comment>
<reference evidence="1" key="1">
    <citation type="journal article" date="2015" name="Nature">
        <title>Complex archaea that bridge the gap between prokaryotes and eukaryotes.</title>
        <authorList>
            <person name="Spang A."/>
            <person name="Saw J.H."/>
            <person name="Jorgensen S.L."/>
            <person name="Zaremba-Niedzwiedzka K."/>
            <person name="Martijn J."/>
            <person name="Lind A.E."/>
            <person name="van Eijk R."/>
            <person name="Schleper C."/>
            <person name="Guy L."/>
            <person name="Ettema T.J."/>
        </authorList>
    </citation>
    <scope>NUCLEOTIDE SEQUENCE</scope>
</reference>